<dbReference type="InterPro" id="IPR039008">
    <property type="entry name" value="IF_rod_dom"/>
</dbReference>
<dbReference type="Pfam" id="PF13424">
    <property type="entry name" value="TPR_12"/>
    <property type="match status" value="2"/>
</dbReference>
<proteinExistence type="predicted"/>
<accession>A0A813Y7M9</accession>
<dbReference type="Gene3D" id="1.20.5.1160">
    <property type="entry name" value="Vasodilator-stimulated phosphoprotein"/>
    <property type="match status" value="1"/>
</dbReference>
<comment type="caution">
    <text evidence="9">The sequence shown here is derived from an EMBL/GenBank/DDBJ whole genome shotgun (WGS) entry which is preliminary data.</text>
</comment>
<feature type="coiled-coil region" evidence="6">
    <location>
        <begin position="36"/>
        <end position="74"/>
    </location>
</feature>
<evidence type="ECO:0000256" key="3">
    <source>
        <dbReference type="ARBA" id="ARBA00022803"/>
    </source>
</evidence>
<dbReference type="Proteomes" id="UP000663882">
    <property type="component" value="Unassembled WGS sequence"/>
</dbReference>
<gene>
    <name evidence="9" type="ORF">RFH988_LOCUS7878</name>
</gene>
<reference evidence="9" key="1">
    <citation type="submission" date="2021-02" db="EMBL/GenBank/DDBJ databases">
        <authorList>
            <person name="Nowell W R."/>
        </authorList>
    </citation>
    <scope>NUCLEOTIDE SEQUENCE</scope>
</reference>
<evidence type="ECO:0000259" key="8">
    <source>
        <dbReference type="Pfam" id="PF00038"/>
    </source>
</evidence>
<dbReference type="PANTHER" id="PTHR45641">
    <property type="entry name" value="TETRATRICOPEPTIDE REPEAT PROTEIN (AFU_ORTHOLOGUE AFUA_6G03870)"/>
    <property type="match status" value="1"/>
</dbReference>
<feature type="region of interest" description="Disordered" evidence="7">
    <location>
        <begin position="641"/>
        <end position="668"/>
    </location>
</feature>
<keyword evidence="1" id="KW-0677">Repeat</keyword>
<protein>
    <recommendedName>
        <fullName evidence="8">IF rod domain-containing protein</fullName>
    </recommendedName>
</protein>
<name>A0A813Y7M9_9BILA</name>
<evidence type="ECO:0000313" key="9">
    <source>
        <dbReference type="EMBL" id="CAF0879245.1"/>
    </source>
</evidence>
<dbReference type="InterPro" id="IPR011990">
    <property type="entry name" value="TPR-like_helical_dom_sf"/>
</dbReference>
<dbReference type="SMART" id="SM00028">
    <property type="entry name" value="TPR"/>
    <property type="match status" value="5"/>
</dbReference>
<dbReference type="Pfam" id="PF00038">
    <property type="entry name" value="Filament"/>
    <property type="match status" value="1"/>
</dbReference>
<organism evidence="9 10">
    <name type="scientific">Rotaria sordida</name>
    <dbReference type="NCBI Taxonomy" id="392033"/>
    <lineage>
        <taxon>Eukaryota</taxon>
        <taxon>Metazoa</taxon>
        <taxon>Spiralia</taxon>
        <taxon>Gnathifera</taxon>
        <taxon>Rotifera</taxon>
        <taxon>Eurotatoria</taxon>
        <taxon>Bdelloidea</taxon>
        <taxon>Philodinida</taxon>
        <taxon>Philodinidae</taxon>
        <taxon>Rotaria</taxon>
    </lineage>
</organism>
<feature type="repeat" description="TPR" evidence="5">
    <location>
        <begin position="740"/>
        <end position="773"/>
    </location>
</feature>
<evidence type="ECO:0000256" key="7">
    <source>
        <dbReference type="SAM" id="MobiDB-lite"/>
    </source>
</evidence>
<dbReference type="Gene3D" id="1.25.40.10">
    <property type="entry name" value="Tetratricopeptide repeat domain"/>
    <property type="match status" value="2"/>
</dbReference>
<dbReference type="InterPro" id="IPR019734">
    <property type="entry name" value="TPR_rpt"/>
</dbReference>
<sequence>MQLSQIQAIRADQDKTSVGHQISFIQTLIAVDHHRASLSEQDLERSKAELNALRSQVEDKRKEIERSKDEMKRQLDYLHGLNKEFDNELMARVMLEVELQTFREELVFTRAVYEEELNDLALLGTYQIDVGQFYRDELTRAVANIKKDFEILARARYQEWEEYYRIKTESVQTEIAEQKRKKAEAGHSTDVKQLWTVSIDDLLSAFKSCYCDKDIPNKKHVTVTRFQAPPDVSSNATSIHRPLTTTPEIKESNSTFEYSYNDNDTKIIGEHILFIYFELHTSLNRDFIGPLRAINDYIQIYVDSVFCLNFLESSNEIIFFISSTSDKQLIKEVHDCNAVEAIFILNSNLKIDKNRFPKLFGVYVHPEELLKSIRFAHEWFEQTQMNFFSFEYEKIFLWSQLWKEEFIKSTNSSASSDKEKLVKAAEKYYSGNTKLLDSLDNFDCCYDKNDALQWCFSSPFPSRFLHHALSTRNTKYIDLCRFLINDVSHVLKQPNDLKSNNQIFRGIKMTNELLEKLTNHTGKLICPKGFFTCTTSRVAALELARSPDYRPDLKPVLFKIYYNSSVPIGELPAKDMSTLIVFDVYMAFRVKWVSRGPVSIVDLEPADQDGRNLAREYRQKFKSSQLQSLLDQLSVFPKPPPRLPPIKRAPIPPTNQMPKISPKKVSPHVPDKVEIQAEKMVQRGQVDQAIAIYKNTTNQSPHVLNNIGKLYAEKKGDYESAARFYNQALKIQEEKGEDVTETLTRIGIAHHDRNDYGKALHYHSQALKLRQNTNQTSTATNLIGIANAHWGQENLPEALRNAKEALKLNESVESGNDLNLAMNLAVLANIYHKGGYEVKALEFAQQAMSILERYKKADSLFLASILNNLGAIQVGLGSFSDAQINLNRALKICKKILPEGHPKRVTMERNIKRMKEIMKDTKTTDNKNPKGS</sequence>
<dbReference type="SUPFAM" id="SSF48452">
    <property type="entry name" value="TPR-like"/>
    <property type="match status" value="1"/>
</dbReference>
<keyword evidence="2" id="KW-0403">Intermediate filament</keyword>
<evidence type="ECO:0000256" key="1">
    <source>
        <dbReference type="ARBA" id="ARBA00022737"/>
    </source>
</evidence>
<keyword evidence="3 5" id="KW-0802">TPR repeat</keyword>
<keyword evidence="4 6" id="KW-0175">Coiled coil</keyword>
<dbReference type="PANTHER" id="PTHR45641:SF19">
    <property type="entry name" value="NEPHROCYSTIN-3"/>
    <property type="match status" value="1"/>
</dbReference>
<evidence type="ECO:0000256" key="6">
    <source>
        <dbReference type="SAM" id="Coils"/>
    </source>
</evidence>
<evidence type="ECO:0000313" key="10">
    <source>
        <dbReference type="Proteomes" id="UP000663882"/>
    </source>
</evidence>
<dbReference type="PROSITE" id="PS50005">
    <property type="entry name" value="TPR"/>
    <property type="match status" value="1"/>
</dbReference>
<dbReference type="EMBL" id="CAJNOO010000256">
    <property type="protein sequence ID" value="CAF0879245.1"/>
    <property type="molecule type" value="Genomic_DNA"/>
</dbReference>
<dbReference type="OrthoDB" id="9997639at2759"/>
<evidence type="ECO:0000256" key="5">
    <source>
        <dbReference type="PROSITE-ProRule" id="PRU00339"/>
    </source>
</evidence>
<feature type="domain" description="IF rod" evidence="8">
    <location>
        <begin position="34"/>
        <end position="181"/>
    </location>
</feature>
<dbReference type="GO" id="GO:0005882">
    <property type="term" value="C:intermediate filament"/>
    <property type="evidence" value="ECO:0007669"/>
    <property type="project" value="UniProtKB-KW"/>
</dbReference>
<dbReference type="AlphaFoldDB" id="A0A813Y7M9"/>
<evidence type="ECO:0000256" key="4">
    <source>
        <dbReference type="ARBA" id="ARBA00023054"/>
    </source>
</evidence>
<evidence type="ECO:0000256" key="2">
    <source>
        <dbReference type="ARBA" id="ARBA00022754"/>
    </source>
</evidence>